<organism evidence="1 2">
    <name type="scientific">Saxophila tyrrhenica</name>
    <dbReference type="NCBI Taxonomy" id="1690608"/>
    <lineage>
        <taxon>Eukaryota</taxon>
        <taxon>Fungi</taxon>
        <taxon>Dikarya</taxon>
        <taxon>Ascomycota</taxon>
        <taxon>Pezizomycotina</taxon>
        <taxon>Dothideomycetes</taxon>
        <taxon>Dothideomycetidae</taxon>
        <taxon>Mycosphaerellales</taxon>
        <taxon>Extremaceae</taxon>
        <taxon>Saxophila</taxon>
    </lineage>
</organism>
<dbReference type="CDD" id="cd07822">
    <property type="entry name" value="SRPBCC_4"/>
    <property type="match status" value="1"/>
</dbReference>
<dbReference type="Gene3D" id="3.30.530.20">
    <property type="match status" value="1"/>
</dbReference>
<dbReference type="Proteomes" id="UP001337655">
    <property type="component" value="Unassembled WGS sequence"/>
</dbReference>
<evidence type="ECO:0000313" key="2">
    <source>
        <dbReference type="Proteomes" id="UP001337655"/>
    </source>
</evidence>
<dbReference type="Pfam" id="PF10604">
    <property type="entry name" value="Polyketide_cyc2"/>
    <property type="match status" value="1"/>
</dbReference>
<dbReference type="InterPro" id="IPR023393">
    <property type="entry name" value="START-like_dom_sf"/>
</dbReference>
<sequence length="174" mass="19389">MVHTEILETPSIKADQAVWTSYGSATINKPADTVWRAIRDFRSWKVWNEYTPEVTTKTGTNEVAVGDQVTVHYRPEPTGTISQIPCTAMTVSDAERTLCWRGEPFGVPAWLLLPEKVQRVTPKGDDSCLYEIFETQSGPMSYLVKWGMGAKQSAMNQGIADALRRYAEGESGNK</sequence>
<evidence type="ECO:0000313" key="1">
    <source>
        <dbReference type="EMBL" id="KAK5166560.1"/>
    </source>
</evidence>
<gene>
    <name evidence="1" type="ORF">LTR77_008103</name>
</gene>
<dbReference type="GeneID" id="89929437"/>
<accession>A0AAV9P1T7</accession>
<evidence type="ECO:0008006" key="3">
    <source>
        <dbReference type="Google" id="ProtNLM"/>
    </source>
</evidence>
<keyword evidence="2" id="KW-1185">Reference proteome</keyword>
<dbReference type="EMBL" id="JAVRRT010000013">
    <property type="protein sequence ID" value="KAK5166560.1"/>
    <property type="molecule type" value="Genomic_DNA"/>
</dbReference>
<dbReference type="InterPro" id="IPR019587">
    <property type="entry name" value="Polyketide_cyclase/dehydratase"/>
</dbReference>
<reference evidence="1 2" key="1">
    <citation type="submission" date="2023-08" db="EMBL/GenBank/DDBJ databases">
        <title>Black Yeasts Isolated from many extreme environments.</title>
        <authorList>
            <person name="Coleine C."/>
            <person name="Stajich J.E."/>
            <person name="Selbmann L."/>
        </authorList>
    </citation>
    <scope>NUCLEOTIDE SEQUENCE [LARGE SCALE GENOMIC DNA]</scope>
    <source>
        <strain evidence="1 2">CCFEE 5935</strain>
    </source>
</reference>
<comment type="caution">
    <text evidence="1">The sequence shown here is derived from an EMBL/GenBank/DDBJ whole genome shotgun (WGS) entry which is preliminary data.</text>
</comment>
<protein>
    <recommendedName>
        <fullName evidence="3">SRPBCC domain-containing protein</fullName>
    </recommendedName>
</protein>
<dbReference type="SUPFAM" id="SSF55961">
    <property type="entry name" value="Bet v1-like"/>
    <property type="match status" value="1"/>
</dbReference>
<dbReference type="AlphaFoldDB" id="A0AAV9P1T7"/>
<proteinExistence type="predicted"/>
<dbReference type="RefSeq" id="XP_064656442.1">
    <property type="nucleotide sequence ID" value="XM_064805337.1"/>
</dbReference>
<name>A0AAV9P1T7_9PEZI</name>